<feature type="domain" description="Tr-type G" evidence="4">
    <location>
        <begin position="289"/>
        <end position="505"/>
    </location>
</feature>
<dbReference type="EMBL" id="LLZZ01000183">
    <property type="protein sequence ID" value="KTA95689.1"/>
    <property type="molecule type" value="Genomic_DNA"/>
</dbReference>
<evidence type="ECO:0000259" key="4">
    <source>
        <dbReference type="Pfam" id="PF00009"/>
    </source>
</evidence>
<proteinExistence type="predicted"/>
<name>A0A0W0DBU1_CANGB</name>
<evidence type="ECO:0000256" key="1">
    <source>
        <dbReference type="ARBA" id="ARBA00022741"/>
    </source>
</evidence>
<keyword evidence="2" id="KW-0342">GTP-binding</keyword>
<dbReference type="GO" id="GO:0005525">
    <property type="term" value="F:GTP binding"/>
    <property type="evidence" value="ECO:0007669"/>
    <property type="project" value="UniProtKB-KW"/>
</dbReference>
<dbReference type="GO" id="GO:0003924">
    <property type="term" value="F:GTPase activity"/>
    <property type="evidence" value="ECO:0007669"/>
    <property type="project" value="InterPro"/>
</dbReference>
<accession>A0A0W0DBU1</accession>
<feature type="compositionally biased region" description="Low complexity" evidence="3">
    <location>
        <begin position="78"/>
        <end position="91"/>
    </location>
</feature>
<evidence type="ECO:0000256" key="2">
    <source>
        <dbReference type="ARBA" id="ARBA00023134"/>
    </source>
</evidence>
<dbReference type="SUPFAM" id="SSF52540">
    <property type="entry name" value="P-loop containing nucleoside triphosphate hydrolases"/>
    <property type="match status" value="1"/>
</dbReference>
<dbReference type="Proteomes" id="UP000054886">
    <property type="component" value="Unassembled WGS sequence"/>
</dbReference>
<keyword evidence="1" id="KW-0547">Nucleotide-binding</keyword>
<comment type="caution">
    <text evidence="5">The sequence shown here is derived from an EMBL/GenBank/DDBJ whole genome shotgun (WGS) entry which is preliminary data.</text>
</comment>
<evidence type="ECO:0000313" key="6">
    <source>
        <dbReference type="Proteomes" id="UP000054886"/>
    </source>
</evidence>
<sequence>MSRLEELARQRRLKKAGSESSESSKNYEGTSKSASLLEKLRNRKKTASESPNNSEANTEIANHGSQAALNQTSGKVRSTLIKTSSSSTLGSKLRELRSRKKVEEAKQKESVDVTPEIDSLPNGQSNKQSRDQLKQQYLVEMAEFKALQGRLNINIDSSKTIRRLSGHSKFLVNSRNKVHKLYKQKRDMLLTVFYPARNKSARKKSIEGFHKPSPDDIVLAAQEQVFQAVTENVAQLSIKPIKIKERVSKRFTDNMTDQTKVQKQQLTVEDFINDRNATSFQVPMFGLPGSGKSTILGQLSFHLGLTTREDIRVIKTDMERMHFRRIDKLDTRLLTTSPFCWVVDETTEERQFGHSNNIKPLHIKYNDTDIIINEIPGSFDLCSTIETKRYVGNSVIIVVSAELGDYEANFDMKKGLIEKLIYCNGVGVRRILTIINKMDLIDWDMDRYTVMKHELELIYQQVGIDILKCDFIGTSAITGEALTNDGDNRKRMFTKGSFSSLLNVLLSYKLQFKKEVLESSLVNSQEQTLLDSEKLIAIQTGNKHEQQLSVPFYIERGLILKGQKLKINRTGLEVVVKSIKESLRKKKSVNVAVVGQSVDLLFEPSEAITSSNINNILTSCNSPKLIETSEFNMKMWSLKNCSKQLDFNNILIFCVGRFLNICISNVEQTENNEKLNNFQYIFCRACLKSSENMLAFEPGYESAKSFVLFFENRAIGFGELLLNDRSF</sequence>
<dbReference type="PANTHER" id="PTHR23115">
    <property type="entry name" value="TRANSLATION FACTOR"/>
    <property type="match status" value="1"/>
</dbReference>
<dbReference type="InterPro" id="IPR000795">
    <property type="entry name" value="T_Tr_GTP-bd_dom"/>
</dbReference>
<feature type="compositionally biased region" description="Basic and acidic residues" evidence="3">
    <location>
        <begin position="92"/>
        <end position="111"/>
    </location>
</feature>
<evidence type="ECO:0000256" key="3">
    <source>
        <dbReference type="SAM" id="MobiDB-lite"/>
    </source>
</evidence>
<organism evidence="5 6">
    <name type="scientific">Candida glabrata</name>
    <name type="common">Yeast</name>
    <name type="synonym">Torulopsis glabrata</name>
    <dbReference type="NCBI Taxonomy" id="5478"/>
    <lineage>
        <taxon>Eukaryota</taxon>
        <taxon>Fungi</taxon>
        <taxon>Dikarya</taxon>
        <taxon>Ascomycota</taxon>
        <taxon>Saccharomycotina</taxon>
        <taxon>Saccharomycetes</taxon>
        <taxon>Saccharomycetales</taxon>
        <taxon>Saccharomycetaceae</taxon>
        <taxon>Nakaseomyces</taxon>
    </lineage>
</organism>
<dbReference type="Pfam" id="PF00009">
    <property type="entry name" value="GTP_EFTU"/>
    <property type="match status" value="1"/>
</dbReference>
<dbReference type="VEuPathDB" id="FungiDB:CAGL0K05511g"/>
<dbReference type="InterPro" id="IPR027417">
    <property type="entry name" value="P-loop_NTPase"/>
</dbReference>
<feature type="compositionally biased region" description="Polar residues" evidence="3">
    <location>
        <begin position="48"/>
        <end position="76"/>
    </location>
</feature>
<feature type="region of interest" description="Disordered" evidence="3">
    <location>
        <begin position="1"/>
        <end position="131"/>
    </location>
</feature>
<dbReference type="AlphaFoldDB" id="A0A0W0DBU1"/>
<protein>
    <submittedName>
        <fullName evidence="5">Superkiller protein 7</fullName>
    </submittedName>
</protein>
<dbReference type="VEuPathDB" id="FungiDB:GWK60_K05357"/>
<evidence type="ECO:0000313" key="5">
    <source>
        <dbReference type="EMBL" id="KTA95689.1"/>
    </source>
</evidence>
<dbReference type="VEuPathDB" id="FungiDB:GVI51_K05357"/>
<reference evidence="5 6" key="1">
    <citation type="submission" date="2015-10" db="EMBL/GenBank/DDBJ databases">
        <title>Draft genomes sequences of Candida glabrata isolates 1A, 1B, 2A, 2B, 3A and 3B.</title>
        <authorList>
            <person name="Haavelsrud O.E."/>
            <person name="Gaustad P."/>
        </authorList>
    </citation>
    <scope>NUCLEOTIDE SEQUENCE [LARGE SCALE GENOMIC DNA]</scope>
    <source>
        <strain evidence="5">910700640</strain>
    </source>
</reference>
<dbReference type="InterPro" id="IPR050100">
    <property type="entry name" value="TRAFAC_GTPase_members"/>
</dbReference>
<gene>
    <name evidence="5" type="ORF">AO440_003487</name>
</gene>
<dbReference type="Gene3D" id="3.40.50.300">
    <property type="entry name" value="P-loop containing nucleotide triphosphate hydrolases"/>
    <property type="match status" value="1"/>
</dbReference>
<dbReference type="VEuPathDB" id="FungiDB:B1J91_K05511g"/>